<dbReference type="Pfam" id="PF12706">
    <property type="entry name" value="Lactamase_B_2"/>
    <property type="match status" value="2"/>
</dbReference>
<feature type="compositionally biased region" description="Polar residues" evidence="1">
    <location>
        <begin position="255"/>
        <end position="274"/>
    </location>
</feature>
<evidence type="ECO:0000313" key="3">
    <source>
        <dbReference type="EMBL" id="KAG5509626.1"/>
    </source>
</evidence>
<dbReference type="Gene3D" id="3.60.15.10">
    <property type="entry name" value="Ribonuclease Z/Hydroxyacylglutathione hydrolase-like"/>
    <property type="match status" value="1"/>
</dbReference>
<dbReference type="KEGG" id="phet:94292358"/>
<dbReference type="PANTHER" id="PTHR15032">
    <property type="entry name" value="N-ACYL-PHOSPHATIDYLETHANOLAMINE-HYDROLYZING PHOSPHOLIPASE D"/>
    <property type="match status" value="1"/>
</dbReference>
<evidence type="ECO:0000259" key="2">
    <source>
        <dbReference type="Pfam" id="PF12706"/>
    </source>
</evidence>
<dbReference type="OrthoDB" id="332863at2759"/>
<dbReference type="EMBL" id="JAFJZO010000013">
    <property type="protein sequence ID" value="KAG5509626.1"/>
    <property type="molecule type" value="Genomic_DNA"/>
</dbReference>
<dbReference type="GeneID" id="94292358"/>
<name>A0A836IE24_9TRYP</name>
<keyword evidence="4" id="KW-1185">Reference proteome</keyword>
<proteinExistence type="predicted"/>
<organism evidence="3 4">
    <name type="scientific">Porcisia hertigi</name>
    <dbReference type="NCBI Taxonomy" id="2761500"/>
    <lineage>
        <taxon>Eukaryota</taxon>
        <taxon>Discoba</taxon>
        <taxon>Euglenozoa</taxon>
        <taxon>Kinetoplastea</taxon>
        <taxon>Metakinetoplastina</taxon>
        <taxon>Trypanosomatida</taxon>
        <taxon>Trypanosomatidae</taxon>
        <taxon>Leishmaniinae</taxon>
        <taxon>Porcisia</taxon>
    </lineage>
</organism>
<dbReference type="SUPFAM" id="SSF56281">
    <property type="entry name" value="Metallo-hydrolase/oxidoreductase"/>
    <property type="match status" value="1"/>
</dbReference>
<accession>A0A836IE24</accession>
<feature type="domain" description="Metallo-beta-lactamase" evidence="2">
    <location>
        <begin position="121"/>
        <end position="252"/>
    </location>
</feature>
<comment type="caution">
    <text evidence="3">The sequence shown here is derived from an EMBL/GenBank/DDBJ whole genome shotgun (WGS) entry which is preliminary data.</text>
</comment>
<protein>
    <recommendedName>
        <fullName evidence="2">Metallo-beta-lactamase domain-containing protein</fullName>
    </recommendedName>
</protein>
<feature type="domain" description="Metallo-beta-lactamase" evidence="2">
    <location>
        <begin position="285"/>
        <end position="355"/>
    </location>
</feature>
<dbReference type="RefSeq" id="XP_067758778.1">
    <property type="nucleotide sequence ID" value="XM_067902281.1"/>
</dbReference>
<evidence type="ECO:0000313" key="4">
    <source>
        <dbReference type="Proteomes" id="UP000674318"/>
    </source>
</evidence>
<dbReference type="AlphaFoldDB" id="A0A836IE24"/>
<reference evidence="3 4" key="1">
    <citation type="submission" date="2021-02" db="EMBL/GenBank/DDBJ databases">
        <title>Porcisia hertigi Genome sequencing and assembly.</title>
        <authorList>
            <person name="Almutairi H."/>
            <person name="Gatherer D."/>
        </authorList>
    </citation>
    <scope>NUCLEOTIDE SEQUENCE [LARGE SCALE GENOMIC DNA]</scope>
    <source>
        <strain evidence="3 4">C119</strain>
    </source>
</reference>
<evidence type="ECO:0000256" key="1">
    <source>
        <dbReference type="SAM" id="MobiDB-lite"/>
    </source>
</evidence>
<dbReference type="InterPro" id="IPR036866">
    <property type="entry name" value="RibonucZ/Hydroxyglut_hydro"/>
</dbReference>
<dbReference type="PANTHER" id="PTHR15032:SF4">
    <property type="entry name" value="N-ACYL-PHOSPHATIDYLETHANOLAMINE-HYDROLYZING PHOSPHOLIPASE D"/>
    <property type="match status" value="1"/>
</dbReference>
<feature type="region of interest" description="Disordered" evidence="1">
    <location>
        <begin position="255"/>
        <end position="276"/>
    </location>
</feature>
<gene>
    <name evidence="3" type="ORF">JKF63_06331</name>
</gene>
<dbReference type="GO" id="GO:0005737">
    <property type="term" value="C:cytoplasm"/>
    <property type="evidence" value="ECO:0007669"/>
    <property type="project" value="TreeGrafter"/>
</dbReference>
<dbReference type="Proteomes" id="UP000674318">
    <property type="component" value="Chromosome 13"/>
</dbReference>
<dbReference type="InterPro" id="IPR001279">
    <property type="entry name" value="Metallo-B-lactamas"/>
</dbReference>
<sequence length="397" mass="44694">MAESVEMKPRFEYAKRAAIGSYWSNRHADGKHFKNLGPPSQPSAPVWEVVKWGLPHMFKAIPKPEGGYEAFGKIWWSPCNMAQSVAQWRTSMNNDEAHPVKDRVYWIGHASQLLCLASGVNILFDPIFSPRASPVSFAGPRRRFPPATTVAQLPPIHIVTVSHNHYDHMDKQSIKAVAARFPDARFVVPLNLDRFLREWGVPAASIITLDWYEACELNGVRVGCTPAQHWGKHSAFDNNEVLWCGWCVGWKPGEQQNMPQASTTETPTPASGTLTPRGHQQIWNSYKKYFFTGDTAYNVNVSTSIYAHFGAMDMAALPIGAYAPRWFMARAHVDPEQAVQILQDQRIRQAVAVHWGTFELADEPLDEPPRALRDALRAAGVDESRFQTIPMGRFIEF</sequence>